<feature type="repeat" description="PPR" evidence="3">
    <location>
        <begin position="338"/>
        <end position="372"/>
    </location>
</feature>
<dbReference type="Pfam" id="PF01535">
    <property type="entry name" value="PPR"/>
    <property type="match status" value="1"/>
</dbReference>
<dbReference type="InterPro" id="IPR002885">
    <property type="entry name" value="PPR_rpt"/>
</dbReference>
<dbReference type="PANTHER" id="PTHR47938:SF2">
    <property type="entry name" value="OS06G0184866 PROTEIN"/>
    <property type="match status" value="1"/>
</dbReference>
<dbReference type="Gene3D" id="1.25.40.10">
    <property type="entry name" value="Tetratricopeptide repeat domain"/>
    <property type="match status" value="2"/>
</dbReference>
<dbReference type="Proteomes" id="UP000541444">
    <property type="component" value="Unassembled WGS sequence"/>
</dbReference>
<proteinExistence type="inferred from homology"/>
<gene>
    <name evidence="5" type="ORF">GIB67_026327</name>
</gene>
<dbReference type="AlphaFoldDB" id="A0A7J7N5K0"/>
<evidence type="ECO:0000256" key="2">
    <source>
        <dbReference type="ARBA" id="ARBA00022737"/>
    </source>
</evidence>
<dbReference type="GO" id="GO:0007165">
    <property type="term" value="P:signal transduction"/>
    <property type="evidence" value="ECO:0007669"/>
    <property type="project" value="InterPro"/>
</dbReference>
<comment type="caution">
    <text evidence="5">The sequence shown here is derived from an EMBL/GenBank/DDBJ whole genome shotgun (WGS) entry which is preliminary data.</text>
</comment>
<sequence length="389" mass="44525">MGTISRRFLVSLRTLSPSLFDFTQNPNSSSLALSLLHLRSIFSNSNQNPQPQTQTPSFPYPYPKTRTPLEKQFETWITKLKPGFTPDDVNVALQSQCDPDLALDIFRWAAQQRTYRHNHITYHTMIQMAINGKRWDSANTLLGEVIAGACEGSVQLYNVMVGYCCSKRTLFARGFDVYKIMLRSQDCKPNLETFSMLLKAVLAKFSKMNVCYVYLHAVRSLHRQMKVSGVIPDVMTLNLIIKAYSLCLEMDGAIRVFREMGLYGCEPNGNSYSYVAKGLCEKGLVNEGVGYYNEMRDKGLVGASNCYVIVICSLSMERRFEEAIKIMFDMLDNNKAPDPLTYKTVLEGLCREGRGDDAFDLLEEWRNKDRYMSEKTYNNLLNELRFMNR</sequence>
<comment type="similarity">
    <text evidence="1">Belongs to the PPR family. P subfamily.</text>
</comment>
<dbReference type="InterPro" id="IPR011990">
    <property type="entry name" value="TPR-like_helical_dom_sf"/>
</dbReference>
<accession>A0A7J7N5K0</accession>
<dbReference type="EMBL" id="JACGCM010001026">
    <property type="protein sequence ID" value="KAF6162489.1"/>
    <property type="molecule type" value="Genomic_DNA"/>
</dbReference>
<evidence type="ECO:0000256" key="1">
    <source>
        <dbReference type="ARBA" id="ARBA00007626"/>
    </source>
</evidence>
<protein>
    <recommendedName>
        <fullName evidence="4">Death domain-containing protein</fullName>
    </recommendedName>
</protein>
<feature type="repeat" description="PPR" evidence="3">
    <location>
        <begin position="268"/>
        <end position="302"/>
    </location>
</feature>
<evidence type="ECO:0000313" key="5">
    <source>
        <dbReference type="EMBL" id="KAF6162489.1"/>
    </source>
</evidence>
<evidence type="ECO:0000256" key="3">
    <source>
        <dbReference type="PROSITE-ProRule" id="PRU00708"/>
    </source>
</evidence>
<feature type="domain" description="Death" evidence="4">
    <location>
        <begin position="356"/>
        <end position="389"/>
    </location>
</feature>
<keyword evidence="6" id="KW-1185">Reference proteome</keyword>
<dbReference type="PROSITE" id="PS51375">
    <property type="entry name" value="PPR"/>
    <property type="match status" value="3"/>
</dbReference>
<evidence type="ECO:0000259" key="4">
    <source>
        <dbReference type="PROSITE" id="PS50017"/>
    </source>
</evidence>
<reference evidence="5 6" key="1">
    <citation type="journal article" date="2020" name="IScience">
        <title>Genome Sequencing of the Endangered Kingdonia uniflora (Circaeasteraceae, Ranunculales) Reveals Potential Mechanisms of Evolutionary Specialization.</title>
        <authorList>
            <person name="Sun Y."/>
            <person name="Deng T."/>
            <person name="Zhang A."/>
            <person name="Moore M.J."/>
            <person name="Landis J.B."/>
            <person name="Lin N."/>
            <person name="Zhang H."/>
            <person name="Zhang X."/>
            <person name="Huang J."/>
            <person name="Zhang X."/>
            <person name="Sun H."/>
            <person name="Wang H."/>
        </authorList>
    </citation>
    <scope>NUCLEOTIDE SEQUENCE [LARGE SCALE GENOMIC DNA]</scope>
    <source>
        <strain evidence="5">TB1705</strain>
        <tissue evidence="5">Leaf</tissue>
    </source>
</reference>
<dbReference type="GO" id="GO:0003729">
    <property type="term" value="F:mRNA binding"/>
    <property type="evidence" value="ECO:0007669"/>
    <property type="project" value="TreeGrafter"/>
</dbReference>
<dbReference type="OrthoDB" id="185373at2759"/>
<feature type="repeat" description="PPR" evidence="3">
    <location>
        <begin position="233"/>
        <end position="267"/>
    </location>
</feature>
<dbReference type="PROSITE" id="PS50017">
    <property type="entry name" value="DEATH_DOMAIN"/>
    <property type="match status" value="1"/>
</dbReference>
<organism evidence="5 6">
    <name type="scientific">Kingdonia uniflora</name>
    <dbReference type="NCBI Taxonomy" id="39325"/>
    <lineage>
        <taxon>Eukaryota</taxon>
        <taxon>Viridiplantae</taxon>
        <taxon>Streptophyta</taxon>
        <taxon>Embryophyta</taxon>
        <taxon>Tracheophyta</taxon>
        <taxon>Spermatophyta</taxon>
        <taxon>Magnoliopsida</taxon>
        <taxon>Ranunculales</taxon>
        <taxon>Circaeasteraceae</taxon>
        <taxon>Kingdonia</taxon>
    </lineage>
</organism>
<dbReference type="PANTHER" id="PTHR47938">
    <property type="entry name" value="RESPIRATORY COMPLEX I CHAPERONE (CIA84), PUTATIVE (AFU_ORTHOLOGUE AFUA_2G06020)-RELATED"/>
    <property type="match status" value="1"/>
</dbReference>
<keyword evidence="2" id="KW-0677">Repeat</keyword>
<dbReference type="Pfam" id="PF12854">
    <property type="entry name" value="PPR_1"/>
    <property type="match status" value="1"/>
</dbReference>
<dbReference type="NCBIfam" id="TIGR00756">
    <property type="entry name" value="PPR"/>
    <property type="match status" value="4"/>
</dbReference>
<evidence type="ECO:0000313" key="6">
    <source>
        <dbReference type="Proteomes" id="UP000541444"/>
    </source>
</evidence>
<name>A0A7J7N5K0_9MAGN</name>
<dbReference type="Pfam" id="PF13041">
    <property type="entry name" value="PPR_2"/>
    <property type="match status" value="1"/>
</dbReference>
<dbReference type="InterPro" id="IPR000488">
    <property type="entry name" value="Death_dom"/>
</dbReference>